<evidence type="ECO:0000313" key="2">
    <source>
        <dbReference type="EMBL" id="MCB7282149.1"/>
    </source>
</evidence>
<accession>A0A174TH47</accession>
<reference evidence="2" key="3">
    <citation type="submission" date="2021-10" db="EMBL/GenBank/DDBJ databases">
        <title>Collection of gut derived symbiotic bacterial strains cultured from healthy donors.</title>
        <authorList>
            <person name="Lin H."/>
            <person name="Littmann E."/>
            <person name="Kohout C."/>
            <person name="Pamer E.G."/>
        </authorList>
    </citation>
    <scope>NUCLEOTIDE SEQUENCE</scope>
    <source>
        <strain evidence="2">DFI.1.167</strain>
    </source>
</reference>
<evidence type="ECO:0000313" key="1">
    <source>
        <dbReference type="EMBL" id="KAB3567507.1"/>
    </source>
</evidence>
<dbReference type="EMBL" id="CP043529">
    <property type="protein sequence ID" value="QEW36803.1"/>
    <property type="molecule type" value="Genomic_DNA"/>
</dbReference>
<evidence type="ECO:0000313" key="5">
    <source>
        <dbReference type="Proteomes" id="UP000433382"/>
    </source>
</evidence>
<evidence type="ECO:0000313" key="3">
    <source>
        <dbReference type="EMBL" id="QEW36803.1"/>
    </source>
</evidence>
<reference evidence="3 4" key="2">
    <citation type="submission" date="2019-09" db="EMBL/GenBank/DDBJ databases">
        <title>Commensal-derived Metabolites Govern Vibrio cholerae Pathogenesis in Host.</title>
        <authorList>
            <person name="Yoon S.S."/>
            <person name="Yoon M.Y."/>
        </authorList>
    </citation>
    <scope>NUCLEOTIDE SEQUENCE [LARGE SCALE GENOMIC DNA]</scope>
    <source>
        <strain evidence="3 4">VIC01</strain>
    </source>
</reference>
<dbReference type="Proteomes" id="UP000433382">
    <property type="component" value="Unassembled WGS sequence"/>
</dbReference>
<dbReference type="EMBL" id="WCZM01000023">
    <property type="protein sequence ID" value="KAB3567507.1"/>
    <property type="molecule type" value="Genomic_DNA"/>
</dbReference>
<reference evidence="1 5" key="1">
    <citation type="journal article" date="2019" name="Nat. Med.">
        <title>A library of human gut bacterial isolates paired with longitudinal multiomics data enables mechanistic microbiome research.</title>
        <authorList>
            <person name="Poyet M."/>
            <person name="Groussin M."/>
            <person name="Gibbons S.M."/>
            <person name="Avila-Pacheco J."/>
            <person name="Jiang X."/>
            <person name="Kearney S.M."/>
            <person name="Perrotta A.R."/>
            <person name="Berdy B."/>
            <person name="Zhao S."/>
            <person name="Lieberman T.D."/>
            <person name="Swanson P.K."/>
            <person name="Smith M."/>
            <person name="Roesemann S."/>
            <person name="Alexander J.E."/>
            <person name="Rich S.A."/>
            <person name="Livny J."/>
            <person name="Vlamakis H."/>
            <person name="Clish C."/>
            <person name="Bullock K."/>
            <person name="Deik A."/>
            <person name="Scott J."/>
            <person name="Pierce K.A."/>
            <person name="Xavier R.J."/>
            <person name="Alm E.J."/>
        </authorList>
    </citation>
    <scope>NUCLEOTIDE SEQUENCE [LARGE SCALE GENOMIC DNA]</scope>
    <source>
        <strain evidence="1 5">BIOML-A73</strain>
    </source>
</reference>
<organism evidence="1 5">
    <name type="scientific">Phocaeicola vulgatus</name>
    <name type="common">Bacteroides vulgatus</name>
    <dbReference type="NCBI Taxonomy" id="821"/>
    <lineage>
        <taxon>Bacteria</taxon>
        <taxon>Pseudomonadati</taxon>
        <taxon>Bacteroidota</taxon>
        <taxon>Bacteroidia</taxon>
        <taxon>Bacteroidales</taxon>
        <taxon>Bacteroidaceae</taxon>
        <taxon>Phocaeicola</taxon>
    </lineage>
</organism>
<dbReference type="Proteomes" id="UP001199363">
    <property type="component" value="Unassembled WGS sequence"/>
</dbReference>
<dbReference type="EMBL" id="JAJCQG010000045">
    <property type="protein sequence ID" value="MCB7282149.1"/>
    <property type="molecule type" value="Genomic_DNA"/>
</dbReference>
<proteinExistence type="predicted"/>
<name>A0A174TH47_PHOVU</name>
<dbReference type="Proteomes" id="UP000326091">
    <property type="component" value="Chromosome"/>
</dbReference>
<protein>
    <submittedName>
        <fullName evidence="1">Uncharacterized protein</fullName>
    </submittedName>
</protein>
<dbReference type="AlphaFoldDB" id="A0A174TH47"/>
<dbReference type="RefSeq" id="WP_005847523.1">
    <property type="nucleotide sequence ID" value="NZ_AP025232.1"/>
</dbReference>
<gene>
    <name evidence="1" type="ORF">GAY01_15510</name>
    <name evidence="2" type="ORF">LI282_14045</name>
    <name evidence="3" type="ORF">VIC01_02365</name>
</gene>
<sequence>MPGTVNLSNELESFETGMDSVVIRRKGGRIIGGRSLNMEGFNEKYVKAGHIIIRSTNDEYDYKPMPVSDNAYSSLPENYEYAGIWVRTTPASDARGAIQYDGEINDKALPYPIDSIKAALKTALPSLYFMHD</sequence>
<evidence type="ECO:0000313" key="4">
    <source>
        <dbReference type="Proteomes" id="UP000326091"/>
    </source>
</evidence>